<evidence type="ECO:0000313" key="1">
    <source>
        <dbReference type="EMBL" id="SVC27835.1"/>
    </source>
</evidence>
<accession>A0A382KW81</accession>
<protein>
    <submittedName>
        <fullName evidence="1">Uncharacterized protein</fullName>
    </submittedName>
</protein>
<name>A0A382KW81_9ZZZZ</name>
<dbReference type="AlphaFoldDB" id="A0A382KW81"/>
<reference evidence="1" key="1">
    <citation type="submission" date="2018-05" db="EMBL/GenBank/DDBJ databases">
        <authorList>
            <person name="Lanie J.A."/>
            <person name="Ng W.-L."/>
            <person name="Kazmierczak K.M."/>
            <person name="Andrzejewski T.M."/>
            <person name="Davidsen T.M."/>
            <person name="Wayne K.J."/>
            <person name="Tettelin H."/>
            <person name="Glass J.I."/>
            <person name="Rusch D."/>
            <person name="Podicherti R."/>
            <person name="Tsui H.-C.T."/>
            <person name="Winkler M.E."/>
        </authorList>
    </citation>
    <scope>NUCLEOTIDE SEQUENCE</scope>
</reference>
<sequence>MESSIVFEVMKDKTIEKKKLVCDMCDREDGAKSEWEGTIDVREWGNPYDHGTICDECQEDVNDNQ</sequence>
<proteinExistence type="predicted"/>
<dbReference type="EMBL" id="UINC01082766">
    <property type="protein sequence ID" value="SVC27835.1"/>
    <property type="molecule type" value="Genomic_DNA"/>
</dbReference>
<gene>
    <name evidence="1" type="ORF">METZ01_LOCUS280689</name>
</gene>
<organism evidence="1">
    <name type="scientific">marine metagenome</name>
    <dbReference type="NCBI Taxonomy" id="408172"/>
    <lineage>
        <taxon>unclassified sequences</taxon>
        <taxon>metagenomes</taxon>
        <taxon>ecological metagenomes</taxon>
    </lineage>
</organism>